<keyword evidence="12 17" id="KW-0520">NAD</keyword>
<evidence type="ECO:0000256" key="10">
    <source>
        <dbReference type="ARBA" id="ARBA00022982"/>
    </source>
</evidence>
<feature type="transmembrane region" description="Helical" evidence="17">
    <location>
        <begin position="200"/>
        <end position="219"/>
    </location>
</feature>
<keyword evidence="9 17" id="KW-1278">Translocase</keyword>
<name>C7S7A7_SCOMX</name>
<feature type="domain" description="NADH:quinone oxidoreductase/Mrp antiporter transmembrane" evidence="19">
    <location>
        <begin position="24"/>
        <end position="288"/>
    </location>
</feature>
<keyword evidence="13 17" id="KW-0830">Ubiquinone</keyword>
<proteinExistence type="inferred from homology"/>
<evidence type="ECO:0000256" key="1">
    <source>
        <dbReference type="ARBA" id="ARBA00004448"/>
    </source>
</evidence>
<keyword evidence="15 17" id="KW-0472">Membrane</keyword>
<dbReference type="EC" id="7.1.1.2" evidence="3 17"/>
<keyword evidence="8 17" id="KW-0999">Mitochondrion inner membrane</keyword>
<feature type="signal peptide" evidence="18">
    <location>
        <begin position="1"/>
        <end position="21"/>
    </location>
</feature>
<dbReference type="InterPro" id="IPR050175">
    <property type="entry name" value="Complex_I_Subunit_2"/>
</dbReference>
<dbReference type="GeneID" id="8382073"/>
<evidence type="ECO:0000256" key="8">
    <source>
        <dbReference type="ARBA" id="ARBA00022792"/>
    </source>
</evidence>
<evidence type="ECO:0000256" key="14">
    <source>
        <dbReference type="ARBA" id="ARBA00023128"/>
    </source>
</evidence>
<dbReference type="KEGG" id="smau:8382073"/>
<evidence type="ECO:0000256" key="13">
    <source>
        <dbReference type="ARBA" id="ARBA00023075"/>
    </source>
</evidence>
<keyword evidence="7 17" id="KW-0812">Transmembrane</keyword>
<dbReference type="Pfam" id="PF00361">
    <property type="entry name" value="Proton_antipo_M"/>
    <property type="match status" value="1"/>
</dbReference>
<comment type="subcellular location">
    <subcellularLocation>
        <location evidence="1 17">Mitochondrion inner membrane</location>
        <topology evidence="1 17">Multi-pass membrane protein</topology>
    </subcellularLocation>
</comment>
<evidence type="ECO:0000259" key="19">
    <source>
        <dbReference type="Pfam" id="PF00361"/>
    </source>
</evidence>
<evidence type="ECO:0000256" key="6">
    <source>
        <dbReference type="ARBA" id="ARBA00022660"/>
    </source>
</evidence>
<dbReference type="InterPro" id="IPR001750">
    <property type="entry name" value="ND/Mrp_TM"/>
</dbReference>
<evidence type="ECO:0000256" key="15">
    <source>
        <dbReference type="ARBA" id="ARBA00023136"/>
    </source>
</evidence>
<organism evidence="21">
    <name type="scientific">Scophthalmus maximus</name>
    <name type="common">Turbot</name>
    <name type="synonym">Psetta maxima</name>
    <dbReference type="NCBI Taxonomy" id="52904"/>
    <lineage>
        <taxon>Eukaryota</taxon>
        <taxon>Metazoa</taxon>
        <taxon>Chordata</taxon>
        <taxon>Craniata</taxon>
        <taxon>Vertebrata</taxon>
        <taxon>Euteleostomi</taxon>
        <taxon>Actinopterygii</taxon>
        <taxon>Neopterygii</taxon>
        <taxon>Teleostei</taxon>
        <taxon>Neoteleostei</taxon>
        <taxon>Acanthomorphata</taxon>
        <taxon>Carangaria</taxon>
        <taxon>Pleuronectiformes</taxon>
        <taxon>Pleuronectoidei</taxon>
        <taxon>Scophthalmidae</taxon>
        <taxon>Scophthalmus</taxon>
    </lineage>
</organism>
<feature type="chain" id="PRO_5007648926" description="NADH-ubiquinone oxidoreductase chain 2" evidence="18">
    <location>
        <begin position="22"/>
        <end position="369"/>
    </location>
</feature>
<reference evidence="22" key="2">
    <citation type="submission" date="2010-06" db="EMBL/GenBank/DDBJ databases">
        <title>Study of Phylogenetic Applicability from tRNA Genes and Classification of Pleuronectiformes in Teleostean with the Complete Mitochondrial Genome Sequence of Psetta maxima.</title>
        <authorList>
            <person name="Kong X."/>
            <person name="Shi W."/>
            <person name="Jiang J."/>
        </authorList>
    </citation>
    <scope>NUCLEOTIDE SEQUENCE</scope>
    <source>
        <strain evidence="22">SM5</strain>
    </source>
</reference>
<dbReference type="AlphaFoldDB" id="C7S7A7"/>
<dbReference type="OrthoDB" id="4092844at2759"/>
<evidence type="ECO:0000256" key="18">
    <source>
        <dbReference type="SAM" id="SignalP"/>
    </source>
</evidence>
<keyword evidence="10 17" id="KW-0249">Electron transport</keyword>
<keyword evidence="18" id="KW-0732">Signal</keyword>
<feature type="domain" description="NADH dehydrogenase subunit 2 C-terminal" evidence="20">
    <location>
        <begin position="290"/>
        <end position="343"/>
    </location>
</feature>
<evidence type="ECO:0000313" key="22">
    <source>
        <dbReference type="EMBL" id="AEH05956.1"/>
    </source>
</evidence>
<geneLocation type="mitochondrion" evidence="21 23"/>
<feature type="transmembrane region" description="Helical" evidence="17">
    <location>
        <begin position="93"/>
        <end position="115"/>
    </location>
</feature>
<accession>C7S7A7</accession>
<evidence type="ECO:0000256" key="3">
    <source>
        <dbReference type="ARBA" id="ARBA00012944"/>
    </source>
</evidence>
<dbReference type="PANTHER" id="PTHR46552">
    <property type="entry name" value="NADH-UBIQUINONE OXIDOREDUCTASE CHAIN 2"/>
    <property type="match status" value="1"/>
</dbReference>
<sequence length="369" mass="40785">MPHPTLLLFLVSTLIFGTTLAFTSSHWLLAWIGLEINTIAILPLLAKQYHPRAIEAALKYFMIQITASSTLLFACTLNAWLTGQWAITQDFLPVPGTIAIIALTLKMGLAPLHAWLPEVLQGLDLTVGMIVLTWQKLAPLALLYQMNLNSPELFTALALMSTVMGAWGALNQTQLRKILAYSSITHLGWIILILQYSPPLALLALLIYFVLTIPAFLILDWKKALSINSLAVSSTKTPILLVLISLVLLSLGGLPPLTGFMPKLLTLLELVKQNLPMLATIIALTALLSLYFYFRLMNAVALFMSPNISASVAPYEYNFYKNKLPLMIVFTASLLFAPLCPSICSYLFVNDTPDLPEVLGYMYLMVMDP</sequence>
<dbReference type="GO" id="GO:0005743">
    <property type="term" value="C:mitochondrial inner membrane"/>
    <property type="evidence" value="ECO:0007669"/>
    <property type="project" value="UniProtKB-SubCell"/>
</dbReference>
<dbReference type="PRINTS" id="PR01436">
    <property type="entry name" value="NADHDHGNASE2"/>
</dbReference>
<dbReference type="Proteomes" id="UP000694558">
    <property type="component" value="Unassembled WGS sequence"/>
</dbReference>
<evidence type="ECO:0000256" key="17">
    <source>
        <dbReference type="RuleBase" id="RU003403"/>
    </source>
</evidence>
<protein>
    <recommendedName>
        <fullName evidence="4 17">NADH-ubiquinone oxidoreductase chain 2</fullName>
        <ecNumber evidence="3 17">7.1.1.2</ecNumber>
    </recommendedName>
</protein>
<evidence type="ECO:0000256" key="5">
    <source>
        <dbReference type="ARBA" id="ARBA00022448"/>
    </source>
</evidence>
<feature type="transmembrane region" description="Helical" evidence="17">
    <location>
        <begin position="239"/>
        <end position="257"/>
    </location>
</feature>
<evidence type="ECO:0000256" key="2">
    <source>
        <dbReference type="ARBA" id="ARBA00007012"/>
    </source>
</evidence>
<feature type="transmembrane region" description="Helical" evidence="17">
    <location>
        <begin position="178"/>
        <end position="194"/>
    </location>
</feature>
<dbReference type="GeneTree" id="ENSGT00730000111348"/>
<evidence type="ECO:0000256" key="12">
    <source>
        <dbReference type="ARBA" id="ARBA00023027"/>
    </source>
</evidence>
<evidence type="ECO:0000256" key="16">
    <source>
        <dbReference type="ARBA" id="ARBA00049551"/>
    </source>
</evidence>
<keyword evidence="5" id="KW-0813">Transport</keyword>
<dbReference type="EMBL" id="EU419747">
    <property type="protein sequence ID" value="ABY79836.1"/>
    <property type="molecule type" value="Genomic_DNA"/>
</dbReference>
<feature type="transmembrane region" description="Helical" evidence="17">
    <location>
        <begin position="326"/>
        <end position="349"/>
    </location>
</feature>
<dbReference type="Ensembl" id="ENSSMAT00000060100.1">
    <property type="protein sequence ID" value="ENSSMAP00000044596.1"/>
    <property type="gene ID" value="ENSSMAG00000029693.1"/>
</dbReference>
<reference evidence="23" key="3">
    <citation type="submission" date="2025-05" db="UniProtKB">
        <authorList>
            <consortium name="Ensembl"/>
        </authorList>
    </citation>
    <scope>IDENTIFICATION</scope>
</reference>
<dbReference type="Pfam" id="PF06444">
    <property type="entry name" value="NADH_dehy_S2_C"/>
    <property type="match status" value="1"/>
</dbReference>
<evidence type="ECO:0000313" key="23">
    <source>
        <dbReference type="Ensembl" id="ENSSMAP00000044596.1"/>
    </source>
</evidence>
<keyword evidence="6 17" id="KW-0679">Respiratory chain</keyword>
<evidence type="ECO:0000256" key="9">
    <source>
        <dbReference type="ARBA" id="ARBA00022967"/>
    </source>
</evidence>
<comment type="function">
    <text evidence="17">Core subunit of the mitochondrial membrane respiratory chain NADH dehydrogenase (Complex I) which catalyzes electron transfer from NADH through the respiratory chain, using ubiquinone as an electron acceptor. Essential for the catalytic activity and assembly of complex I.</text>
</comment>
<evidence type="ECO:0000256" key="4">
    <source>
        <dbReference type="ARBA" id="ARBA00021008"/>
    </source>
</evidence>
<dbReference type="InterPro" id="IPR010933">
    <property type="entry name" value="NADH_DH_su2_C"/>
</dbReference>
<dbReference type="EMBL" id="HM562730">
    <property type="protein sequence ID" value="AEH05956.1"/>
    <property type="molecule type" value="Genomic_DNA"/>
</dbReference>
<evidence type="ECO:0000256" key="11">
    <source>
        <dbReference type="ARBA" id="ARBA00022989"/>
    </source>
</evidence>
<comment type="similarity">
    <text evidence="2 17">Belongs to the complex I subunit 2 family.</text>
</comment>
<feature type="transmembrane region" description="Helical" evidence="17">
    <location>
        <begin position="153"/>
        <end position="171"/>
    </location>
</feature>
<keyword evidence="14 17" id="KW-0496">Mitochondrion</keyword>
<feature type="transmembrane region" description="Helical" evidence="17">
    <location>
        <begin position="61"/>
        <end position="81"/>
    </location>
</feature>
<dbReference type="GO" id="GO:0006120">
    <property type="term" value="P:mitochondrial electron transport, NADH to ubiquinone"/>
    <property type="evidence" value="ECO:0007669"/>
    <property type="project" value="InterPro"/>
</dbReference>
<dbReference type="GO" id="GO:0008137">
    <property type="term" value="F:NADH dehydrogenase (ubiquinone) activity"/>
    <property type="evidence" value="ECO:0007669"/>
    <property type="project" value="UniProtKB-EC"/>
</dbReference>
<comment type="catalytic activity">
    <reaction evidence="16 17">
        <text>a ubiquinone + NADH + 5 H(+)(in) = a ubiquinol + NAD(+) + 4 H(+)(out)</text>
        <dbReference type="Rhea" id="RHEA:29091"/>
        <dbReference type="Rhea" id="RHEA-COMP:9565"/>
        <dbReference type="Rhea" id="RHEA-COMP:9566"/>
        <dbReference type="ChEBI" id="CHEBI:15378"/>
        <dbReference type="ChEBI" id="CHEBI:16389"/>
        <dbReference type="ChEBI" id="CHEBI:17976"/>
        <dbReference type="ChEBI" id="CHEBI:57540"/>
        <dbReference type="ChEBI" id="CHEBI:57945"/>
        <dbReference type="EC" id="7.1.1.2"/>
    </reaction>
</comment>
<dbReference type="InterPro" id="IPR003917">
    <property type="entry name" value="NADH_UbQ_OxRdtase_chain2"/>
</dbReference>
<dbReference type="RefSeq" id="YP_003162760.1">
    <property type="nucleotide sequence ID" value="NC_013183.1"/>
</dbReference>
<keyword evidence="11 17" id="KW-1133">Transmembrane helix</keyword>
<evidence type="ECO:0000259" key="20">
    <source>
        <dbReference type="Pfam" id="PF06444"/>
    </source>
</evidence>
<feature type="transmembrane region" description="Helical" evidence="17">
    <location>
        <begin position="277"/>
        <end position="294"/>
    </location>
</feature>
<evidence type="ECO:0000313" key="21">
    <source>
        <dbReference type="EMBL" id="ABY79836.1"/>
    </source>
</evidence>
<reference evidence="21" key="1">
    <citation type="submission" date="2008-01" db="EMBL/GenBank/DDBJ databases">
        <title>Sequence and Characterization of the Complete Mitochondrial Genome of Scophthalmus maximus.</title>
        <authorList>
            <person name="Kong X."/>
            <person name="Shi W."/>
        </authorList>
    </citation>
    <scope>NUCLEOTIDE SEQUENCE</scope>
</reference>
<dbReference type="PANTHER" id="PTHR46552:SF1">
    <property type="entry name" value="NADH-UBIQUINONE OXIDOREDUCTASE CHAIN 2"/>
    <property type="match status" value="1"/>
</dbReference>
<dbReference type="CTD" id="4536"/>
<gene>
    <name evidence="21" type="primary">ND2</name>
    <name evidence="23" type="synonym">MT-ND2</name>
</gene>
<evidence type="ECO:0000256" key="7">
    <source>
        <dbReference type="ARBA" id="ARBA00022692"/>
    </source>
</evidence>